<dbReference type="EMBL" id="MGHS01000043">
    <property type="protein sequence ID" value="OGM75975.1"/>
    <property type="molecule type" value="Genomic_DNA"/>
</dbReference>
<dbReference type="STRING" id="1802532.A2210_01410"/>
<organism evidence="1 2">
    <name type="scientific">Candidatus Woesebacteria bacterium RIFOXYA1_FULL_40_18</name>
    <dbReference type="NCBI Taxonomy" id="1802532"/>
    <lineage>
        <taxon>Bacteria</taxon>
        <taxon>Candidatus Woeseibacteriota</taxon>
    </lineage>
</organism>
<comment type="caution">
    <text evidence="1">The sequence shown here is derived from an EMBL/GenBank/DDBJ whole genome shotgun (WGS) entry which is preliminary data.</text>
</comment>
<protein>
    <submittedName>
        <fullName evidence="1">Uncharacterized protein</fullName>
    </submittedName>
</protein>
<proteinExistence type="predicted"/>
<dbReference type="AlphaFoldDB" id="A0A1F8CK48"/>
<reference evidence="1 2" key="1">
    <citation type="journal article" date="2016" name="Nat. Commun.">
        <title>Thousands of microbial genomes shed light on interconnected biogeochemical processes in an aquifer system.</title>
        <authorList>
            <person name="Anantharaman K."/>
            <person name="Brown C.T."/>
            <person name="Hug L.A."/>
            <person name="Sharon I."/>
            <person name="Castelle C.J."/>
            <person name="Probst A.J."/>
            <person name="Thomas B.C."/>
            <person name="Singh A."/>
            <person name="Wilkins M.J."/>
            <person name="Karaoz U."/>
            <person name="Brodie E.L."/>
            <person name="Williams K.H."/>
            <person name="Hubbard S.S."/>
            <person name="Banfield J.F."/>
        </authorList>
    </citation>
    <scope>NUCLEOTIDE SEQUENCE [LARGE SCALE GENOMIC DNA]</scope>
</reference>
<accession>A0A1F8CK48</accession>
<gene>
    <name evidence="1" type="ORF">A2210_01410</name>
</gene>
<name>A0A1F8CK48_9BACT</name>
<dbReference type="Proteomes" id="UP000177855">
    <property type="component" value="Unassembled WGS sequence"/>
</dbReference>
<evidence type="ECO:0000313" key="2">
    <source>
        <dbReference type="Proteomes" id="UP000177855"/>
    </source>
</evidence>
<sequence>MIDRFFESEEKANKQRKKLAKEFVDTLSQEVQEELGALAQLNRAIHLRTDLYRQRVPPEGIEKLQRTEAILREKLAQKYDVPNTLFEVDSLLRRFKFHLPEVKQELANRKEDTPSS</sequence>
<evidence type="ECO:0000313" key="1">
    <source>
        <dbReference type="EMBL" id="OGM75975.1"/>
    </source>
</evidence>